<sequence length="376" mass="40497">MLTEQGKDKTSPAPAKAPPPPPKLDLHGQDLRTADLTKLDLRGADLTGADFTGKNLSGIDLSGATLTGAKFDGATFSHTNLHGVTATGASFTKASFDETDLDNGNFTEAKFTGATFGANFQLPPTDVQTFEKCYIIKGVNLTKADFSGTNFTHEMFIDQFTADDASFAQASSSARVGLITFTKGSLKRANFEGIKAGLDIGGVDASNADFSHINGGDARFGVCNVDGATFHDSDTKLWFDRMDIRNADLSTKDKSLRKSSFVDCNMSGMDFSGYDFSGANFLSYGPTSEGLYGKASSIDTGELVTGTNFRGAKFTDAYFSNMQMTKSLIDSGGFQGATVTNNIGYVIHIENEKYDVAMLFRNIWPQYKRRLAEMGR</sequence>
<dbReference type="KEGG" id="stax:MC45_14195"/>
<reference evidence="2 3" key="1">
    <citation type="submission" date="2014-09" db="EMBL/GenBank/DDBJ databases">
        <title>Using Illumina technology Improving SMRT sequencing Genome Assembly by RASTools.</title>
        <authorList>
            <person name="Zhou Y."/>
            <person name="Ma T."/>
            <person name="Liu T."/>
        </authorList>
    </citation>
    <scope>NUCLEOTIDE SEQUENCE [LARGE SCALE GENOMIC DNA]</scope>
    <source>
        <strain evidence="2 3">ATCC 55669</strain>
    </source>
</reference>
<gene>
    <name evidence="2" type="ORF">MC45_14195</name>
</gene>
<feature type="compositionally biased region" description="Basic and acidic residues" evidence="1">
    <location>
        <begin position="1"/>
        <end position="10"/>
    </location>
</feature>
<dbReference type="AlphaFoldDB" id="A0A097EIF4"/>
<name>A0A097EIF4_9SPHN</name>
<dbReference type="Pfam" id="PF00805">
    <property type="entry name" value="Pentapeptide"/>
    <property type="match status" value="3"/>
</dbReference>
<dbReference type="STRING" id="1549858.MC45_14195"/>
<dbReference type="Proteomes" id="UP000033200">
    <property type="component" value="Chromosome"/>
</dbReference>
<dbReference type="HOGENOM" id="CLU_033401_11_2_5"/>
<evidence type="ECO:0000313" key="2">
    <source>
        <dbReference type="EMBL" id="AIT07334.1"/>
    </source>
</evidence>
<dbReference type="SUPFAM" id="SSF141571">
    <property type="entry name" value="Pentapeptide repeat-like"/>
    <property type="match status" value="1"/>
</dbReference>
<evidence type="ECO:0008006" key="4">
    <source>
        <dbReference type="Google" id="ProtNLM"/>
    </source>
</evidence>
<accession>A0A097EIF4</accession>
<organism evidence="2 3">
    <name type="scientific">Sphingomonas taxi</name>
    <dbReference type="NCBI Taxonomy" id="1549858"/>
    <lineage>
        <taxon>Bacteria</taxon>
        <taxon>Pseudomonadati</taxon>
        <taxon>Pseudomonadota</taxon>
        <taxon>Alphaproteobacteria</taxon>
        <taxon>Sphingomonadales</taxon>
        <taxon>Sphingomonadaceae</taxon>
        <taxon>Sphingomonas</taxon>
    </lineage>
</organism>
<dbReference type="InterPro" id="IPR001646">
    <property type="entry name" value="5peptide_repeat"/>
</dbReference>
<proteinExistence type="predicted"/>
<dbReference type="InterPro" id="IPR051082">
    <property type="entry name" value="Pentapeptide-BTB/POZ_domain"/>
</dbReference>
<evidence type="ECO:0000313" key="3">
    <source>
        <dbReference type="Proteomes" id="UP000033200"/>
    </source>
</evidence>
<evidence type="ECO:0000256" key="1">
    <source>
        <dbReference type="SAM" id="MobiDB-lite"/>
    </source>
</evidence>
<dbReference type="EMBL" id="CP009571">
    <property type="protein sequence ID" value="AIT07334.1"/>
    <property type="molecule type" value="Genomic_DNA"/>
</dbReference>
<feature type="region of interest" description="Disordered" evidence="1">
    <location>
        <begin position="1"/>
        <end position="28"/>
    </location>
</feature>
<dbReference type="eggNOG" id="COG1357">
    <property type="taxonomic scope" value="Bacteria"/>
</dbReference>
<dbReference type="Gene3D" id="2.160.20.80">
    <property type="entry name" value="E3 ubiquitin-protein ligase SopA"/>
    <property type="match status" value="2"/>
</dbReference>
<dbReference type="PANTHER" id="PTHR14136">
    <property type="entry name" value="BTB_POZ DOMAIN-CONTAINING PROTEIN KCTD9"/>
    <property type="match status" value="1"/>
</dbReference>
<dbReference type="PANTHER" id="PTHR14136:SF17">
    <property type="entry name" value="BTB_POZ DOMAIN-CONTAINING PROTEIN KCTD9"/>
    <property type="match status" value="1"/>
</dbReference>
<keyword evidence="3" id="KW-1185">Reference proteome</keyword>
<protein>
    <recommendedName>
        <fullName evidence="4">Pentapeptide repeat-containing protein</fullName>
    </recommendedName>
</protein>